<dbReference type="EMBL" id="GU580941">
    <property type="protein sequence ID" value="ADD80967.1"/>
    <property type="molecule type" value="Genomic_DNA"/>
</dbReference>
<gene>
    <name evidence="1" type="ORF">Pepy6gene076</name>
</gene>
<evidence type="ECO:0000313" key="2">
    <source>
        <dbReference type="Proteomes" id="UP000002347"/>
    </source>
</evidence>
<accession>D4P7I7</accession>
<keyword evidence="2" id="KW-1185">Reference proteome</keyword>
<reference evidence="1 2" key="1">
    <citation type="journal article" date="2011" name="Appl. Environ. Microbiol.">
        <title>Genomic and functional analyses of Rhodococcus equi phages ReqiPepy6, ReqiPoco6, ReqiPine5, and ReqiDocB7.</title>
        <authorList>
            <person name="Summer E.J."/>
            <person name="Liu M."/>
            <person name="Gill J.J."/>
            <person name="Grant M."/>
            <person name="Chan-Cortes T.N."/>
            <person name="Ferguson L."/>
            <person name="Janes C."/>
            <person name="Lange K."/>
            <person name="Bertoli M."/>
            <person name="Moore C."/>
            <person name="Orchard R.C."/>
            <person name="Cohen N."/>
            <person name="Young R."/>
        </authorList>
    </citation>
    <scope>NUCLEOTIDE SEQUENCE [LARGE SCALE GENOMIC DNA]</scope>
</reference>
<dbReference type="KEGG" id="vg:18565653"/>
<protein>
    <submittedName>
        <fullName evidence="1">Gp076</fullName>
    </submittedName>
</protein>
<proteinExistence type="predicted"/>
<evidence type="ECO:0000313" key="1">
    <source>
        <dbReference type="EMBL" id="ADD80967.1"/>
    </source>
</evidence>
<dbReference type="RefSeq" id="YP_009017690.1">
    <property type="nucleotide sequence ID" value="NC_023735.1"/>
</dbReference>
<sequence length="47" mass="5162">MTGEKPHGDITAIMDANGVWQSYEVDLTNLNLRNTDIPGFPSKKDNG</sequence>
<name>D4P7I7_9CAUD</name>
<organism evidence="1 2">
    <name type="scientific">Rhodococcus phage ReqiPepy6</name>
    <dbReference type="NCBI Taxonomy" id="691965"/>
    <lineage>
        <taxon>Viruses</taxon>
        <taxon>Duplodnaviria</taxon>
        <taxon>Heunggongvirae</taxon>
        <taxon>Uroviricota</taxon>
        <taxon>Caudoviricetes</taxon>
        <taxon>Pepyhexavirus</taxon>
        <taxon>Pepyhexavirus pepy6</taxon>
    </lineage>
</organism>
<dbReference type="GeneID" id="18565653"/>
<dbReference type="Proteomes" id="UP000002347">
    <property type="component" value="Segment"/>
</dbReference>